<reference evidence="2" key="1">
    <citation type="submission" date="2021-02" db="EMBL/GenBank/DDBJ databases">
        <title>Fulvivirga sp. S481 isolated from sea water.</title>
        <authorList>
            <person name="Bae S.S."/>
            <person name="Baek K."/>
        </authorList>
    </citation>
    <scope>NUCLEOTIDE SEQUENCE</scope>
    <source>
        <strain evidence="2">S481</strain>
    </source>
</reference>
<dbReference type="Pfam" id="PF00561">
    <property type="entry name" value="Abhydrolase_1"/>
    <property type="match status" value="1"/>
</dbReference>
<evidence type="ECO:0000313" key="3">
    <source>
        <dbReference type="Proteomes" id="UP000662783"/>
    </source>
</evidence>
<evidence type="ECO:0000313" key="2">
    <source>
        <dbReference type="EMBL" id="QSE98094.1"/>
    </source>
</evidence>
<keyword evidence="3" id="KW-1185">Reference proteome</keyword>
<protein>
    <submittedName>
        <fullName evidence="2">Alpha/beta hydrolase</fullName>
    </submittedName>
</protein>
<name>A0A975A157_9BACT</name>
<organism evidence="2 3">
    <name type="scientific">Fulvivirga lutea</name>
    <dbReference type="NCBI Taxonomy" id="2810512"/>
    <lineage>
        <taxon>Bacteria</taxon>
        <taxon>Pseudomonadati</taxon>
        <taxon>Bacteroidota</taxon>
        <taxon>Cytophagia</taxon>
        <taxon>Cytophagales</taxon>
        <taxon>Fulvivirgaceae</taxon>
        <taxon>Fulvivirga</taxon>
    </lineage>
</organism>
<evidence type="ECO:0000259" key="1">
    <source>
        <dbReference type="Pfam" id="PF00561"/>
    </source>
</evidence>
<dbReference type="Proteomes" id="UP000662783">
    <property type="component" value="Chromosome"/>
</dbReference>
<dbReference type="PRINTS" id="PR00111">
    <property type="entry name" value="ABHYDROLASE"/>
</dbReference>
<sequence>MSIHSEIIGEGDPIVLIHGFCETSSVWRPLTNKLALSYQVITLDLPGFGKSPLPSSSFSIMDIAEMVHGILEDNNLLQSAVIGHSLGGYVALALAERHAEDFKGFGLFHSTSFADDDEKKRSRNKTIDFVKKRGVEVFADSFVQQLFYVKNRSRLETEIRQVTKIAGETSETSLISYMEAMRDRPDRSNVLESLTLPTLFIAGDQDGSVPIEKSRAHYELMQNATIKELKDVAHMGMFEATQECFVAISEFLSNVYPSNNSYDTGMLPDRDLKKNLGCG</sequence>
<gene>
    <name evidence="2" type="ORF">JR347_03155</name>
</gene>
<feature type="domain" description="AB hydrolase-1" evidence="1">
    <location>
        <begin position="13"/>
        <end position="105"/>
    </location>
</feature>
<keyword evidence="2" id="KW-0378">Hydrolase</keyword>
<proteinExistence type="predicted"/>
<dbReference type="Gene3D" id="3.40.50.1820">
    <property type="entry name" value="alpha/beta hydrolase"/>
    <property type="match status" value="1"/>
</dbReference>
<dbReference type="PANTHER" id="PTHR43798">
    <property type="entry name" value="MONOACYLGLYCEROL LIPASE"/>
    <property type="match status" value="1"/>
</dbReference>
<dbReference type="EMBL" id="CP070608">
    <property type="protein sequence ID" value="QSE98094.1"/>
    <property type="molecule type" value="Genomic_DNA"/>
</dbReference>
<accession>A0A975A157</accession>
<dbReference type="KEGG" id="fuv:JR347_03155"/>
<dbReference type="InterPro" id="IPR050266">
    <property type="entry name" value="AB_hydrolase_sf"/>
</dbReference>
<dbReference type="SUPFAM" id="SSF53474">
    <property type="entry name" value="alpha/beta-Hydrolases"/>
    <property type="match status" value="1"/>
</dbReference>
<dbReference type="AlphaFoldDB" id="A0A975A157"/>
<dbReference type="InterPro" id="IPR000073">
    <property type="entry name" value="AB_hydrolase_1"/>
</dbReference>
<dbReference type="GO" id="GO:0016787">
    <property type="term" value="F:hydrolase activity"/>
    <property type="evidence" value="ECO:0007669"/>
    <property type="project" value="UniProtKB-KW"/>
</dbReference>
<dbReference type="InterPro" id="IPR029058">
    <property type="entry name" value="AB_hydrolase_fold"/>
</dbReference>
<dbReference type="RefSeq" id="WP_205722602.1">
    <property type="nucleotide sequence ID" value="NZ_CP070608.1"/>
</dbReference>